<proteinExistence type="predicted"/>
<feature type="compositionally biased region" description="Polar residues" evidence="1">
    <location>
        <begin position="1"/>
        <end position="16"/>
    </location>
</feature>
<dbReference type="Proteomes" id="UP001159363">
    <property type="component" value="Chromosome 11"/>
</dbReference>
<accession>A0ABQ9GH89</accession>
<evidence type="ECO:0000313" key="2">
    <source>
        <dbReference type="EMBL" id="KAJ8871384.1"/>
    </source>
</evidence>
<organism evidence="2 3">
    <name type="scientific">Dryococelus australis</name>
    <dbReference type="NCBI Taxonomy" id="614101"/>
    <lineage>
        <taxon>Eukaryota</taxon>
        <taxon>Metazoa</taxon>
        <taxon>Ecdysozoa</taxon>
        <taxon>Arthropoda</taxon>
        <taxon>Hexapoda</taxon>
        <taxon>Insecta</taxon>
        <taxon>Pterygota</taxon>
        <taxon>Neoptera</taxon>
        <taxon>Polyneoptera</taxon>
        <taxon>Phasmatodea</taxon>
        <taxon>Verophasmatodea</taxon>
        <taxon>Anareolatae</taxon>
        <taxon>Phasmatidae</taxon>
        <taxon>Eurycanthinae</taxon>
        <taxon>Dryococelus</taxon>
    </lineage>
</organism>
<sequence>MEYTALSTCATMSGAGSVSPPPPPPPPPPAILAAALPARRLQAPELKEKVAGRGPGGNEGRDEDAARRSCSGGKEVTWLRERHPPLTAFCNTTQTRQVLRGDELASSSQLTQSNPPFVFRNNLGVLPRPPSDATTSSSTASAFPEIHRCKGAAVVLLASRLGEPGSIDDGVADWIFACGNRVPEGPASRRIFSGISRFPRPCIPWSTGRAASTRQATTGTQDRRLELWRGKRILQCLPASGVRVNNGAQRRVHPEHCRPVLMTPVIQQCCSNTVMPASIHLFVTQPAASMRKKHTPKKWRYLSTSIRNTLLQESRGGVVANKGSFPGGTAPAFSHVGIVPDDAAGPRVFSGISCFPRLFIPELLYTHLNHPPKSRFTDSLTVALAPAPECKDGEEREIPESRPAGQRHRPARFPRAKTRERPLQELNPARLDKKSQVQRTKQLCSATAGRVNWPRSALGRHDVNIADIRSREVACVRRGIFSPSAMSGAVGIIARQPGRQSCSVSTRHMDVNNSRPWGQRQRVLNIRLARRRPILPIAVELKLRGRISFTNLPEIFTSEGGRAGGILADKAEMVFPWTKFVLEKEDILTSFDSRRRYSHVGMLPIDAAGRRVFLRDLPFPLPLHSGAAPYSPQSPTSALKTSMLRAVQISSLTHFVVRFNEGPSSSFVYI</sequence>
<comment type="caution">
    <text evidence="2">The sequence shown here is derived from an EMBL/GenBank/DDBJ whole genome shotgun (WGS) entry which is preliminary data.</text>
</comment>
<keyword evidence="3" id="KW-1185">Reference proteome</keyword>
<evidence type="ECO:0000313" key="3">
    <source>
        <dbReference type="Proteomes" id="UP001159363"/>
    </source>
</evidence>
<evidence type="ECO:0000256" key="1">
    <source>
        <dbReference type="SAM" id="MobiDB-lite"/>
    </source>
</evidence>
<feature type="compositionally biased region" description="Basic and acidic residues" evidence="1">
    <location>
        <begin position="390"/>
        <end position="400"/>
    </location>
</feature>
<gene>
    <name evidence="2" type="ORF">PR048_027701</name>
</gene>
<feature type="region of interest" description="Disordered" evidence="1">
    <location>
        <begin position="1"/>
        <end position="70"/>
    </location>
</feature>
<protein>
    <submittedName>
        <fullName evidence="2">Uncharacterized protein</fullName>
    </submittedName>
</protein>
<name>A0ABQ9GH89_9NEOP</name>
<dbReference type="EMBL" id="JARBHB010000012">
    <property type="protein sequence ID" value="KAJ8871384.1"/>
    <property type="molecule type" value="Genomic_DNA"/>
</dbReference>
<feature type="compositionally biased region" description="Basic residues" evidence="1">
    <location>
        <begin position="405"/>
        <end position="414"/>
    </location>
</feature>
<feature type="compositionally biased region" description="Pro residues" evidence="1">
    <location>
        <begin position="19"/>
        <end position="30"/>
    </location>
</feature>
<feature type="region of interest" description="Disordered" evidence="1">
    <location>
        <begin position="390"/>
        <end position="414"/>
    </location>
</feature>
<feature type="compositionally biased region" description="Low complexity" evidence="1">
    <location>
        <begin position="31"/>
        <end position="44"/>
    </location>
</feature>
<reference evidence="2 3" key="1">
    <citation type="submission" date="2023-02" db="EMBL/GenBank/DDBJ databases">
        <title>LHISI_Scaffold_Assembly.</title>
        <authorList>
            <person name="Stuart O.P."/>
            <person name="Cleave R."/>
            <person name="Magrath M.J.L."/>
            <person name="Mikheyev A.S."/>
        </authorList>
    </citation>
    <scope>NUCLEOTIDE SEQUENCE [LARGE SCALE GENOMIC DNA]</scope>
    <source>
        <strain evidence="2">Daus_M_001</strain>
        <tissue evidence="2">Leg muscle</tissue>
    </source>
</reference>